<gene>
    <name evidence="4" type="ORF">HC246_04985</name>
</gene>
<organism evidence="4 5">
    <name type="scientific">Pseudanabaena yagii GIHE-NHR1</name>
    <dbReference type="NCBI Taxonomy" id="2722753"/>
    <lineage>
        <taxon>Bacteria</taxon>
        <taxon>Bacillati</taxon>
        <taxon>Cyanobacteriota</taxon>
        <taxon>Cyanophyceae</taxon>
        <taxon>Pseudanabaenales</taxon>
        <taxon>Pseudanabaenaceae</taxon>
        <taxon>Pseudanabaena</taxon>
        <taxon>Pseudanabaena yagii</taxon>
    </lineage>
</organism>
<feature type="region of interest" description="Disordered" evidence="1">
    <location>
        <begin position="141"/>
        <end position="181"/>
    </location>
</feature>
<dbReference type="RefSeq" id="WP_169362432.1">
    <property type="nucleotide sequence ID" value="NZ_JAAVJL010000001.1"/>
</dbReference>
<feature type="compositionally biased region" description="Polar residues" evidence="1">
    <location>
        <begin position="78"/>
        <end position="87"/>
    </location>
</feature>
<evidence type="ECO:0000313" key="5">
    <source>
        <dbReference type="Proteomes" id="UP000738376"/>
    </source>
</evidence>
<dbReference type="Proteomes" id="UP000738376">
    <property type="component" value="Unassembled WGS sequence"/>
</dbReference>
<keyword evidence="2" id="KW-0812">Transmembrane</keyword>
<evidence type="ECO:0000256" key="1">
    <source>
        <dbReference type="SAM" id="MobiDB-lite"/>
    </source>
</evidence>
<evidence type="ECO:0000256" key="2">
    <source>
        <dbReference type="SAM" id="Phobius"/>
    </source>
</evidence>
<feature type="region of interest" description="Disordered" evidence="1">
    <location>
        <begin position="69"/>
        <end position="92"/>
    </location>
</feature>
<keyword evidence="5" id="KW-1185">Reference proteome</keyword>
<accession>A0ABX1LQL2</accession>
<evidence type="ECO:0000256" key="3">
    <source>
        <dbReference type="SAM" id="SignalP"/>
    </source>
</evidence>
<protein>
    <submittedName>
        <fullName evidence="4">Uncharacterized protein</fullName>
    </submittedName>
</protein>
<feature type="chain" id="PRO_5046325294" evidence="3">
    <location>
        <begin position="21"/>
        <end position="181"/>
    </location>
</feature>
<proteinExistence type="predicted"/>
<reference evidence="4 5" key="1">
    <citation type="submission" date="2020-03" db="EMBL/GenBank/DDBJ databases">
        <title>Draft Genome Sequence of 2-Methylisoborneol Producing Pseudanabaena yagii Strain GIHE-NHR1 Isolated from North Han River in South Korea.</title>
        <authorList>
            <person name="Jeong J."/>
        </authorList>
    </citation>
    <scope>NUCLEOTIDE SEQUENCE [LARGE SCALE GENOMIC DNA]</scope>
    <source>
        <strain evidence="4 5">GIHE-NHR1</strain>
    </source>
</reference>
<dbReference type="EMBL" id="JAAVJL010000001">
    <property type="protein sequence ID" value="NMF57390.1"/>
    <property type="molecule type" value="Genomic_DNA"/>
</dbReference>
<feature type="transmembrane region" description="Helical" evidence="2">
    <location>
        <begin position="42"/>
        <end position="62"/>
    </location>
</feature>
<sequence>MKKSLAYRTLQIAAAVAVYAAASVWASENHVEIVSQTITRINSLLVILAIALVFPYICFKALGKLYTPPASRDREDPQSATDSTDNIQAEFDETWETMQYRGTRYKPEDLETKSSNIAVPNKKNDTKPVIKYRGAIINSDNSYQNEDIASGEATDNLSKDRQPQKSAQPKERMKYRGSYID</sequence>
<comment type="caution">
    <text evidence="4">The sequence shown here is derived from an EMBL/GenBank/DDBJ whole genome shotgun (WGS) entry which is preliminary data.</text>
</comment>
<keyword evidence="2" id="KW-0472">Membrane</keyword>
<keyword evidence="2" id="KW-1133">Transmembrane helix</keyword>
<name>A0ABX1LQL2_9CYAN</name>
<keyword evidence="3" id="KW-0732">Signal</keyword>
<feature type="compositionally biased region" description="Basic and acidic residues" evidence="1">
    <location>
        <begin position="157"/>
        <end position="174"/>
    </location>
</feature>
<evidence type="ECO:0000313" key="4">
    <source>
        <dbReference type="EMBL" id="NMF57390.1"/>
    </source>
</evidence>
<feature type="signal peptide" evidence="3">
    <location>
        <begin position="1"/>
        <end position="20"/>
    </location>
</feature>